<feature type="region of interest" description="Disordered" evidence="1">
    <location>
        <begin position="1113"/>
        <end position="1135"/>
    </location>
</feature>
<dbReference type="Gene3D" id="2.130.10.10">
    <property type="entry name" value="YVTN repeat-like/Quinoprotein amine dehydrogenase"/>
    <property type="match status" value="1"/>
</dbReference>
<dbReference type="InterPro" id="IPR013783">
    <property type="entry name" value="Ig-like_fold"/>
</dbReference>
<accession>A0A1H3HEY9</accession>
<dbReference type="SUPFAM" id="SSF50969">
    <property type="entry name" value="YVTN repeat-like/Quinoprotein amine dehydrogenase"/>
    <property type="match status" value="1"/>
</dbReference>
<dbReference type="InterPro" id="IPR035986">
    <property type="entry name" value="PKD_dom_sf"/>
</dbReference>
<dbReference type="SUPFAM" id="SSF49299">
    <property type="entry name" value="PKD domain"/>
    <property type="match status" value="2"/>
</dbReference>
<dbReference type="Pfam" id="PF13385">
    <property type="entry name" value="Laminin_G_3"/>
    <property type="match status" value="1"/>
</dbReference>
<dbReference type="Gene3D" id="2.60.40.10">
    <property type="entry name" value="Immunoglobulins"/>
    <property type="match status" value="2"/>
</dbReference>
<dbReference type="Pfam" id="PF18911">
    <property type="entry name" value="PKD_4"/>
    <property type="match status" value="2"/>
</dbReference>
<dbReference type="OrthoDB" id="9802683at2"/>
<sequence length="1430" mass="142178">MSSVPVPPHDRRRRRRKAGSTAVAGLLTAGLALLGLAVPGTAAADTRPVPPGEPATVAADALPTVQVNGVVWSQVVVGNTVYAAGRFTTARPAGAAAGTQETVRNNLLAYDVRTGALITSFAPDLNAQALTLAASPDGRRLYVGGDFTRANGQVRNRVAAYDTATGALVSSFAPSVSSQVRALAATNDTVYLGGNFSALGGVSRSQLAAVRASDGGLLPWAPVPGPGSAAGNRDGNTATSSEVMALVVTGGGSQVVASGRFDTLNGAKATGVGALDAATGATRPFAINQLITNQGVNSAVYSLSTDGTAVYGTGYDYFGPGNFEGSFAARADGGAVIAVNGCHGDSYSSFPVGGVLYIATHAHQCAPIAGFPEQNPRVNKFATAVTTTATGTTTDPSLRNTNLRGQPAPTLLPWFPTMSAGQVTGQLQAGWSVSGNSQYVVFGGEFPRVNGVAQQGLVRYAVSALAPNDRGPEASAAALRPNATSTTAGQVTVTWPATWDMDNAELTYQVLRDGGTTPVHTVTATSSWWDLPELTFTDPRPAGSTASYRVVVIDPFGNTVTSSPSNTVTVASAPSAYANRVLADAPDQYWRLGEPSGTTALDHAGTTNLTTGAGVTRGTAGAVGGDAAVTTNGTATGIASTRAATVPTPANAFSVEAWVRTTSGGLVAQYSDSPTAAATNPAGAATTVDRSLYVDADGRLTFGTKRGTTYRTVRSPGAVTDGAWHHVVATVGTGGATLYVDGARVASEPTFTTANAGLAGYWHLGSGSLTGWPSAPANASLAGSLDEVAVYPAPLTPEQVTAHHATATGAPAPNAAPTARFTATPDDLTVAVDAAASTDPDGTVRSVAWDFGDGATGTGTTASHTYATAGTYRVTVTVTDDDGATASTSQQVTLTAPPPPAGSAAIASDAFGRTVSGGLGTADVGGAWTASAGATRLSVTPGTATLSLPAAGNNTGAYLGQVAQTGADVRTSFTLSSMPTGGGTYVYVSGRRVSAGNEYRVLVKVLADGRVSLTLSRVAGGVEGWPGGEVVVPGLTYRAGTTLHTRVQVTGTGPTEVTAAVWADGTAEPATPQLVRTDTTAALQASGSVGLAVYRPSSATAATAVRVTGFTVTAPGSGGTEPPAPNRAPTAAATATAGGLSVSVDGSGSADPDGTVTTYAWTFGDGGTATGVTATHTYAAAGTYPVTLTVTDDDGATATTSRTVTVAADTPPPGPVDPAVIAADAFGRTVSGGLGTADVGGAWTASAGATRQSVTPGTATLTVGPGNNTGSHLGSVSQTSADVRTSFSLGSVPTGGGTYVYVTGRRVSAGNEYRVAVKVGSAGQVSLVLSRLAGGTEAWPGGEVAVPGLTYTAGTKLHVRVRVSGTGTTSVTGSVWADGAGEPATPQLVRTDTTAALQAPGSVGLAAYSSGTATAPVAVRVAALEVRPAG</sequence>
<dbReference type="STRING" id="1137993.SAMN05660209_02079"/>
<dbReference type="CDD" id="cd00146">
    <property type="entry name" value="PKD"/>
    <property type="match status" value="2"/>
</dbReference>
<dbReference type="PROSITE" id="PS50093">
    <property type="entry name" value="PKD"/>
    <property type="match status" value="2"/>
</dbReference>
<proteinExistence type="predicted"/>
<feature type="domain" description="PKD" evidence="2">
    <location>
        <begin position="813"/>
        <end position="897"/>
    </location>
</feature>
<evidence type="ECO:0000313" key="3">
    <source>
        <dbReference type="EMBL" id="SDY14047.1"/>
    </source>
</evidence>
<protein>
    <submittedName>
        <fullName evidence="3">PKD domain-containing protein</fullName>
    </submittedName>
</protein>
<name>A0A1H3HEY9_9ACTN</name>
<dbReference type="InterPro" id="IPR011044">
    <property type="entry name" value="Quino_amine_DH_bsu"/>
</dbReference>
<feature type="domain" description="PKD" evidence="2">
    <location>
        <begin position="1125"/>
        <end position="1206"/>
    </location>
</feature>
<dbReference type="EMBL" id="FNOT01000005">
    <property type="protein sequence ID" value="SDY14047.1"/>
    <property type="molecule type" value="Genomic_DNA"/>
</dbReference>
<dbReference type="RefSeq" id="WP_091154972.1">
    <property type="nucleotide sequence ID" value="NZ_FNOT01000005.1"/>
</dbReference>
<organism evidence="3 4">
    <name type="scientific">Geodermatophilus africanus</name>
    <dbReference type="NCBI Taxonomy" id="1137993"/>
    <lineage>
        <taxon>Bacteria</taxon>
        <taxon>Bacillati</taxon>
        <taxon>Actinomycetota</taxon>
        <taxon>Actinomycetes</taxon>
        <taxon>Geodermatophilales</taxon>
        <taxon>Geodermatophilaceae</taxon>
        <taxon>Geodermatophilus</taxon>
    </lineage>
</organism>
<dbReference type="SMART" id="SM00089">
    <property type="entry name" value="PKD"/>
    <property type="match status" value="2"/>
</dbReference>
<gene>
    <name evidence="3" type="ORF">SAMN05660209_02079</name>
</gene>
<dbReference type="Gene3D" id="2.60.120.200">
    <property type="match status" value="1"/>
</dbReference>
<evidence type="ECO:0000313" key="4">
    <source>
        <dbReference type="Proteomes" id="UP000198921"/>
    </source>
</evidence>
<dbReference type="InterPro" id="IPR000601">
    <property type="entry name" value="PKD_dom"/>
</dbReference>
<evidence type="ECO:0000256" key="1">
    <source>
        <dbReference type="SAM" id="MobiDB-lite"/>
    </source>
</evidence>
<dbReference type="SUPFAM" id="SSF49899">
    <property type="entry name" value="Concanavalin A-like lectins/glucanases"/>
    <property type="match status" value="1"/>
</dbReference>
<dbReference type="InterPro" id="IPR013320">
    <property type="entry name" value="ConA-like_dom_sf"/>
</dbReference>
<reference evidence="4" key="1">
    <citation type="submission" date="2016-10" db="EMBL/GenBank/DDBJ databases">
        <authorList>
            <person name="Varghese N."/>
            <person name="Submissions S."/>
        </authorList>
    </citation>
    <scope>NUCLEOTIDE SEQUENCE [LARGE SCALE GENOMIC DNA]</scope>
    <source>
        <strain evidence="4">DSM 45422</strain>
    </source>
</reference>
<dbReference type="GO" id="GO:0005975">
    <property type="term" value="P:carbohydrate metabolic process"/>
    <property type="evidence" value="ECO:0007669"/>
    <property type="project" value="UniProtKB-ARBA"/>
</dbReference>
<dbReference type="InterPro" id="IPR022409">
    <property type="entry name" value="PKD/Chitinase_dom"/>
</dbReference>
<evidence type="ECO:0000259" key="2">
    <source>
        <dbReference type="PROSITE" id="PS50093"/>
    </source>
</evidence>
<dbReference type="InterPro" id="IPR015943">
    <property type="entry name" value="WD40/YVTN_repeat-like_dom_sf"/>
</dbReference>
<keyword evidence="4" id="KW-1185">Reference proteome</keyword>
<dbReference type="Proteomes" id="UP000198921">
    <property type="component" value="Unassembled WGS sequence"/>
</dbReference>